<evidence type="ECO:0000256" key="9">
    <source>
        <dbReference type="ARBA" id="ARBA00022963"/>
    </source>
</evidence>
<evidence type="ECO:0000313" key="17">
    <source>
        <dbReference type="Proteomes" id="UP000650833"/>
    </source>
</evidence>
<keyword evidence="3" id="KW-1003">Cell membrane</keyword>
<sequence>MAGQLTPSTATSSIHDINNAIDGTLLSDNVANMVTAVSLATRISLRCSSIFFDAMFEAAKYGTSVSLGLSRNALTNALSTARNLHTNTQNKITASASILHEKVEESLFVQVLEKYTNMGLYLVSHTFSLAELFAMSGLQFTSRTIQSSLKAAEESVRIIDGIFGSNDTSRAIASIIALVHRELVQDPDFGLAKAGKFAILTGLTKALTAFAVLQNVTHKRMMKQIPMTVLWEGLVTDEKDELEEKYQQKSKIIQFKNNNKQQENEEDASIMQELNALLQSEEKNENKRKLTLVTSVQNGYKVTTKTTCTTTKTTTICPLDSTFNKRIIIKTNEEENGSYLALMNNSNKEPPKFILSTLSEKRRKRKIERQEENIDISLVSSIEKPTYHHKRRFSSPDDGHLFYQQKEEDSYLSRKYNYSTSDLSIKQRHASSNSSIFMTRQKRSSSISSFCSTSSKTLSMTTTNNTNNSMQNESTHIIKNIAHYMRYASAAYGESFMRILGIGDIPTVLPSSHHHHPNHHAFAHHTGNSVEDILLSSYTDRSPLHLHNPSIHALVHYVTVDHDAKAIVLTCRGTLGLSDILTDLSFDYTEFNLPTDNNSIFKAHSGMLDAAQLLAKEKGKVYQKIRQGLVKYPDYSLVMCGHSLGGGVASLLCVLWSQKINGHELVLKKSNTGNHGNKFVTSDQSGLPAGRSIHCYAYGPPGVMSLELSRYCTGLVTSVVHGNDIVSSLSLGLLKDFKNVATSLHAEADVAEEIISRVVGRLQKKKKEQERSKEKIEDEFNEDDQWFWAMIKTMRADMTAEKMYPPSTVYLIETIPHVKQQHKVALSRCEDVQARFSEIVFSRTMFMDHSPLMYERAIRKLCRGYTT</sequence>
<protein>
    <recommendedName>
        <fullName evidence="14">sn-1-specific diacylglycerol lipase</fullName>
        <ecNumber evidence="14">3.1.1.116</ecNumber>
    </recommendedName>
</protein>
<keyword evidence="10" id="KW-1133">Transmembrane helix</keyword>
<dbReference type="GO" id="GO:0005886">
    <property type="term" value="C:plasma membrane"/>
    <property type="evidence" value="ECO:0007669"/>
    <property type="project" value="UniProtKB-SubCell"/>
</dbReference>
<dbReference type="EC" id="3.1.1.116" evidence="14"/>
<dbReference type="GO" id="GO:0016298">
    <property type="term" value="F:lipase activity"/>
    <property type="evidence" value="ECO:0007669"/>
    <property type="project" value="TreeGrafter"/>
</dbReference>
<name>A0A8H7QZH2_9FUNG</name>
<evidence type="ECO:0000256" key="6">
    <source>
        <dbReference type="ARBA" id="ARBA00022723"/>
    </source>
</evidence>
<dbReference type="InterPro" id="IPR029058">
    <property type="entry name" value="AB_hydrolase_fold"/>
</dbReference>
<evidence type="ECO:0000256" key="1">
    <source>
        <dbReference type="ARBA" id="ARBA00001913"/>
    </source>
</evidence>
<keyword evidence="4" id="KW-0597">Phosphoprotein</keyword>
<dbReference type="GO" id="GO:0046872">
    <property type="term" value="F:metal ion binding"/>
    <property type="evidence" value="ECO:0007669"/>
    <property type="project" value="UniProtKB-KW"/>
</dbReference>
<dbReference type="SUPFAM" id="SSF53474">
    <property type="entry name" value="alpha/beta-Hydrolases"/>
    <property type="match status" value="1"/>
</dbReference>
<dbReference type="GO" id="GO:0019369">
    <property type="term" value="P:arachidonate metabolic process"/>
    <property type="evidence" value="ECO:0007669"/>
    <property type="project" value="TreeGrafter"/>
</dbReference>
<evidence type="ECO:0000313" key="16">
    <source>
        <dbReference type="EMBL" id="KAG2200715.1"/>
    </source>
</evidence>
<comment type="catalytic activity">
    <reaction evidence="13">
        <text>a 1,2-diacyl-sn-glycerol + H2O = a 2-acylglycerol + a fatty acid + H(+)</text>
        <dbReference type="Rhea" id="RHEA:33275"/>
        <dbReference type="ChEBI" id="CHEBI:15377"/>
        <dbReference type="ChEBI" id="CHEBI:15378"/>
        <dbReference type="ChEBI" id="CHEBI:17389"/>
        <dbReference type="ChEBI" id="CHEBI:17815"/>
        <dbReference type="ChEBI" id="CHEBI:28868"/>
        <dbReference type="EC" id="3.1.1.116"/>
    </reaction>
    <physiologicalReaction direction="left-to-right" evidence="13">
        <dbReference type="Rhea" id="RHEA:33276"/>
    </physiologicalReaction>
</comment>
<dbReference type="GO" id="GO:0046340">
    <property type="term" value="P:diacylglycerol catabolic process"/>
    <property type="evidence" value="ECO:0007669"/>
    <property type="project" value="TreeGrafter"/>
</dbReference>
<accession>A0A8H7QZH2</accession>
<keyword evidence="7" id="KW-0378">Hydrolase</keyword>
<dbReference type="InterPro" id="IPR002921">
    <property type="entry name" value="Fungal_lipase-type"/>
</dbReference>
<evidence type="ECO:0000256" key="7">
    <source>
        <dbReference type="ARBA" id="ARBA00022801"/>
    </source>
</evidence>
<evidence type="ECO:0000256" key="13">
    <source>
        <dbReference type="ARBA" id="ARBA00024531"/>
    </source>
</evidence>
<evidence type="ECO:0000256" key="12">
    <source>
        <dbReference type="ARBA" id="ARBA00023136"/>
    </source>
</evidence>
<dbReference type="Gene3D" id="3.40.50.1820">
    <property type="entry name" value="alpha/beta hydrolase"/>
    <property type="match status" value="1"/>
</dbReference>
<dbReference type="CDD" id="cd00519">
    <property type="entry name" value="Lipase_3"/>
    <property type="match status" value="1"/>
</dbReference>
<dbReference type="Pfam" id="PF01764">
    <property type="entry name" value="Lipase_3"/>
    <property type="match status" value="1"/>
</dbReference>
<dbReference type="OrthoDB" id="438440at2759"/>
<gene>
    <name evidence="16" type="ORF">INT46_006661</name>
</gene>
<feature type="domain" description="Fungal lipase-type" evidence="15">
    <location>
        <begin position="568"/>
        <end position="730"/>
    </location>
</feature>
<evidence type="ECO:0000256" key="10">
    <source>
        <dbReference type="ARBA" id="ARBA00022989"/>
    </source>
</evidence>
<reference evidence="16" key="1">
    <citation type="submission" date="2020-12" db="EMBL/GenBank/DDBJ databases">
        <title>Metabolic potential, ecology and presence of endohyphal bacteria is reflected in genomic diversity of Mucoromycotina.</title>
        <authorList>
            <person name="Muszewska A."/>
            <person name="Okrasinska A."/>
            <person name="Steczkiewicz K."/>
            <person name="Drgas O."/>
            <person name="Orlowska M."/>
            <person name="Perlinska-Lenart U."/>
            <person name="Aleksandrzak-Piekarczyk T."/>
            <person name="Szatraj K."/>
            <person name="Zielenkiewicz U."/>
            <person name="Pilsyk S."/>
            <person name="Malc E."/>
            <person name="Mieczkowski P."/>
            <person name="Kruszewska J.S."/>
            <person name="Biernat P."/>
            <person name="Pawlowska J."/>
        </authorList>
    </citation>
    <scope>NUCLEOTIDE SEQUENCE</scope>
    <source>
        <strain evidence="16">CBS 226.32</strain>
    </source>
</reference>
<dbReference type="InterPro" id="IPR052214">
    <property type="entry name" value="DAG_Lipase-Related"/>
</dbReference>
<evidence type="ECO:0000256" key="11">
    <source>
        <dbReference type="ARBA" id="ARBA00023098"/>
    </source>
</evidence>
<evidence type="ECO:0000256" key="3">
    <source>
        <dbReference type="ARBA" id="ARBA00022475"/>
    </source>
</evidence>
<keyword evidence="11" id="KW-0443">Lipid metabolism</keyword>
<dbReference type="EMBL" id="JAEPRC010000309">
    <property type="protein sequence ID" value="KAG2200715.1"/>
    <property type="molecule type" value="Genomic_DNA"/>
</dbReference>
<evidence type="ECO:0000256" key="14">
    <source>
        <dbReference type="ARBA" id="ARBA00026104"/>
    </source>
</evidence>
<evidence type="ECO:0000256" key="4">
    <source>
        <dbReference type="ARBA" id="ARBA00022553"/>
    </source>
</evidence>
<proteinExistence type="predicted"/>
<dbReference type="PANTHER" id="PTHR45792:SF7">
    <property type="entry name" value="PUTATIVE (AFU_ORTHOLOGUE AFUA_6G02710)-RELATED"/>
    <property type="match status" value="1"/>
</dbReference>
<dbReference type="PANTHER" id="PTHR45792">
    <property type="entry name" value="DIACYLGLYCEROL LIPASE HOMOLOG-RELATED"/>
    <property type="match status" value="1"/>
</dbReference>
<evidence type="ECO:0000259" key="15">
    <source>
        <dbReference type="Pfam" id="PF01764"/>
    </source>
</evidence>
<keyword evidence="5" id="KW-0812">Transmembrane</keyword>
<keyword evidence="8" id="KW-0106">Calcium</keyword>
<evidence type="ECO:0000256" key="5">
    <source>
        <dbReference type="ARBA" id="ARBA00022692"/>
    </source>
</evidence>
<organism evidence="16 17">
    <name type="scientific">Mucor plumbeus</name>
    <dbReference type="NCBI Taxonomy" id="97098"/>
    <lineage>
        <taxon>Eukaryota</taxon>
        <taxon>Fungi</taxon>
        <taxon>Fungi incertae sedis</taxon>
        <taxon>Mucoromycota</taxon>
        <taxon>Mucoromycotina</taxon>
        <taxon>Mucoromycetes</taxon>
        <taxon>Mucorales</taxon>
        <taxon>Mucorineae</taxon>
        <taxon>Mucoraceae</taxon>
        <taxon>Mucor</taxon>
    </lineage>
</organism>
<evidence type="ECO:0000256" key="2">
    <source>
        <dbReference type="ARBA" id="ARBA00004651"/>
    </source>
</evidence>
<comment type="subcellular location">
    <subcellularLocation>
        <location evidence="2">Cell membrane</location>
        <topology evidence="2">Multi-pass membrane protein</topology>
    </subcellularLocation>
</comment>
<comment type="cofactor">
    <cofactor evidence="1">
        <name>Ca(2+)</name>
        <dbReference type="ChEBI" id="CHEBI:29108"/>
    </cofactor>
</comment>
<keyword evidence="6" id="KW-0479">Metal-binding</keyword>
<dbReference type="Proteomes" id="UP000650833">
    <property type="component" value="Unassembled WGS sequence"/>
</dbReference>
<dbReference type="AlphaFoldDB" id="A0A8H7QZH2"/>
<keyword evidence="17" id="KW-1185">Reference proteome</keyword>
<evidence type="ECO:0000256" key="8">
    <source>
        <dbReference type="ARBA" id="ARBA00022837"/>
    </source>
</evidence>
<keyword evidence="12" id="KW-0472">Membrane</keyword>
<keyword evidence="9" id="KW-0442">Lipid degradation</keyword>
<comment type="caution">
    <text evidence="16">The sequence shown here is derived from an EMBL/GenBank/DDBJ whole genome shotgun (WGS) entry which is preliminary data.</text>
</comment>